<organism evidence="1 2">
    <name type="scientific">Ditylenchus destructor</name>
    <dbReference type="NCBI Taxonomy" id="166010"/>
    <lineage>
        <taxon>Eukaryota</taxon>
        <taxon>Metazoa</taxon>
        <taxon>Ecdysozoa</taxon>
        <taxon>Nematoda</taxon>
        <taxon>Chromadorea</taxon>
        <taxon>Rhabditida</taxon>
        <taxon>Tylenchina</taxon>
        <taxon>Tylenchomorpha</taxon>
        <taxon>Sphaerularioidea</taxon>
        <taxon>Anguinidae</taxon>
        <taxon>Anguininae</taxon>
        <taxon>Ditylenchus</taxon>
    </lineage>
</organism>
<comment type="caution">
    <text evidence="1">The sequence shown here is derived from an EMBL/GenBank/DDBJ whole genome shotgun (WGS) entry which is preliminary data.</text>
</comment>
<dbReference type="AlphaFoldDB" id="A0AAD4MS86"/>
<evidence type="ECO:0000313" key="1">
    <source>
        <dbReference type="EMBL" id="KAI1704490.1"/>
    </source>
</evidence>
<dbReference type="Proteomes" id="UP001201812">
    <property type="component" value="Unassembled WGS sequence"/>
</dbReference>
<sequence>MVLQNDPLIETLVFLTRLELLRMSIVNRRLRSIIADKFAYAPYLVLQYLQYDEHQDVFAHNYGWLWVDKNGARAICPASSRWQILANAKYVRVKFSQLSFCQNPMRIIQPISHFWKNMSMRIDLSYTYNATADFAQLVSTCQRLDLRCQGSLSVFGDIVSGTIERLSITYAGYDHSKHFPVSEVVSYLFTRNETNELRKRSLDINFHLGEQLTRSKSSHIVGEITKRFLASVTKARFSMKWRKECDNELSELHLYNDRINQTLKFVVKNSFVKISVK</sequence>
<reference evidence="1" key="1">
    <citation type="submission" date="2022-01" db="EMBL/GenBank/DDBJ databases">
        <title>Genome Sequence Resource for Two Populations of Ditylenchus destructor, the Migratory Endoparasitic Phytonematode.</title>
        <authorList>
            <person name="Zhang H."/>
            <person name="Lin R."/>
            <person name="Xie B."/>
        </authorList>
    </citation>
    <scope>NUCLEOTIDE SEQUENCE</scope>
    <source>
        <strain evidence="1">BazhouSP</strain>
    </source>
</reference>
<protein>
    <recommendedName>
        <fullName evidence="3">F-box domain-containing protein</fullName>
    </recommendedName>
</protein>
<evidence type="ECO:0008006" key="3">
    <source>
        <dbReference type="Google" id="ProtNLM"/>
    </source>
</evidence>
<accession>A0AAD4MS86</accession>
<name>A0AAD4MS86_9BILA</name>
<evidence type="ECO:0000313" key="2">
    <source>
        <dbReference type="Proteomes" id="UP001201812"/>
    </source>
</evidence>
<proteinExistence type="predicted"/>
<keyword evidence="2" id="KW-1185">Reference proteome</keyword>
<dbReference type="EMBL" id="JAKKPZ010000067">
    <property type="protein sequence ID" value="KAI1704490.1"/>
    <property type="molecule type" value="Genomic_DNA"/>
</dbReference>
<gene>
    <name evidence="1" type="ORF">DdX_14254</name>
</gene>